<evidence type="ECO:0000313" key="3">
    <source>
        <dbReference type="Proteomes" id="UP000198432"/>
    </source>
</evidence>
<evidence type="ECO:0000256" key="1">
    <source>
        <dbReference type="SAM" id="Phobius"/>
    </source>
</evidence>
<feature type="transmembrane region" description="Helical" evidence="1">
    <location>
        <begin position="122"/>
        <end position="154"/>
    </location>
</feature>
<evidence type="ECO:0008006" key="4">
    <source>
        <dbReference type="Google" id="ProtNLM"/>
    </source>
</evidence>
<feature type="transmembrane region" description="Helical" evidence="1">
    <location>
        <begin position="74"/>
        <end position="102"/>
    </location>
</feature>
<accession>A0A239CNG0</accession>
<feature type="transmembrane region" description="Helical" evidence="1">
    <location>
        <begin position="41"/>
        <end position="62"/>
    </location>
</feature>
<reference evidence="3" key="1">
    <citation type="submission" date="2017-06" db="EMBL/GenBank/DDBJ databases">
        <authorList>
            <person name="Varghese N."/>
            <person name="Submissions S."/>
        </authorList>
    </citation>
    <scope>NUCLEOTIDE SEQUENCE [LARGE SCALE GENOMIC DNA]</scope>
    <source>
        <strain evidence="3">NKM1</strain>
    </source>
</reference>
<feature type="transmembrane region" description="Helical" evidence="1">
    <location>
        <begin position="264"/>
        <end position="282"/>
    </location>
</feature>
<sequence length="426" mass="48687">MLVGERLAEGFAMYRDVYDNTAPLSAFVFWVLDVVAGRSFLVYRLAALALLLLQALLLNAIFNRHNVYASKSYIPALVYLVIGSLSFEFNMLTPLLLGNTFVLLSLPYVVTLSKEGFDNNRLFVGGFMLGLAAMCFLPLALFLLIGAFGVFFFASNTFRSFLLMLCGFIFPYAVLMTYYFYTNTGQEFIELHLLRPWQLQVDFLRPPADVAKLMAIPALVLLISLLSTASLPQRLVFQVKFQQVMWVWLFVSFLVIFTRDEITVATFVLVLPPLAYFSEFFFNSNRKKWLLNLVFFIVLGGVLVLRYRLVLGINPYLSLEESPLLLPEAPEMPVEQTTVLVLGKDTRYYIQNRPVTPYINWELAQRHFKRLNEYDAVFRISQNFSGERPAFIVDEVGLMPELSYKIPAVFGDYTPTDVQGVYQLTD</sequence>
<feature type="transmembrane region" description="Helical" evidence="1">
    <location>
        <begin position="210"/>
        <end position="229"/>
    </location>
</feature>
<organism evidence="2 3">
    <name type="scientific">Pontibacter ummariensis</name>
    <dbReference type="NCBI Taxonomy" id="1610492"/>
    <lineage>
        <taxon>Bacteria</taxon>
        <taxon>Pseudomonadati</taxon>
        <taxon>Bacteroidota</taxon>
        <taxon>Cytophagia</taxon>
        <taxon>Cytophagales</taxon>
        <taxon>Hymenobacteraceae</taxon>
        <taxon>Pontibacter</taxon>
    </lineage>
</organism>
<feature type="transmembrane region" description="Helical" evidence="1">
    <location>
        <begin position="289"/>
        <end position="309"/>
    </location>
</feature>
<keyword evidence="1" id="KW-0812">Transmembrane</keyword>
<keyword evidence="3" id="KW-1185">Reference proteome</keyword>
<dbReference type="AlphaFoldDB" id="A0A239CNG0"/>
<feature type="transmembrane region" description="Helical" evidence="1">
    <location>
        <begin position="161"/>
        <end position="181"/>
    </location>
</feature>
<dbReference type="EMBL" id="FZOQ01000003">
    <property type="protein sequence ID" value="SNS20883.1"/>
    <property type="molecule type" value="Genomic_DNA"/>
</dbReference>
<keyword evidence="1" id="KW-1133">Transmembrane helix</keyword>
<feature type="transmembrane region" description="Helical" evidence="1">
    <location>
        <begin position="241"/>
        <end position="258"/>
    </location>
</feature>
<proteinExistence type="predicted"/>
<protein>
    <recommendedName>
        <fullName evidence="4">Dolichyl-phosphate-mannose-protein mannosyltransferase</fullName>
    </recommendedName>
</protein>
<gene>
    <name evidence="2" type="ORF">SAMN06296052_103123</name>
</gene>
<keyword evidence="1" id="KW-0472">Membrane</keyword>
<name>A0A239CNG0_9BACT</name>
<dbReference type="Proteomes" id="UP000198432">
    <property type="component" value="Unassembled WGS sequence"/>
</dbReference>
<evidence type="ECO:0000313" key="2">
    <source>
        <dbReference type="EMBL" id="SNS20883.1"/>
    </source>
</evidence>